<reference evidence="5 6" key="1">
    <citation type="submission" date="2020-02" db="EMBL/GenBank/DDBJ databases">
        <title>Characterization of phylogenetic diversity of novel bifidobacterial species isolated in Czech ZOOs.</title>
        <authorList>
            <person name="Lugli G.A."/>
            <person name="Vera N.B."/>
            <person name="Ventura M."/>
        </authorList>
    </citation>
    <scope>NUCLEOTIDE SEQUENCE [LARGE SCALE GENOMIC DNA]</scope>
    <source>
        <strain evidence="5 6">DSM 109957</strain>
    </source>
</reference>
<dbReference type="Proteomes" id="UP000532194">
    <property type="component" value="Unassembled WGS sequence"/>
</dbReference>
<gene>
    <name evidence="5" type="ORF">G1C95_0247</name>
</gene>
<evidence type="ECO:0000256" key="3">
    <source>
        <dbReference type="ARBA" id="ARBA00023163"/>
    </source>
</evidence>
<dbReference type="InterPro" id="IPR028082">
    <property type="entry name" value="Peripla_BP_I"/>
</dbReference>
<dbReference type="AlphaFoldDB" id="A0A7Y0HSJ2"/>
<keyword evidence="6" id="KW-1185">Reference proteome</keyword>
<evidence type="ECO:0000313" key="6">
    <source>
        <dbReference type="Proteomes" id="UP000532194"/>
    </source>
</evidence>
<feature type="domain" description="Transcriptional regulator LacI/GalR-like sensor" evidence="4">
    <location>
        <begin position="129"/>
        <end position="303"/>
    </location>
</feature>
<sequence>MNHIQRLAANGGDPLAESEGVIELAMPSLSRPYRAQLASTVIAKARLHGYRVDVVNYGEELGLTPEEYMDTRHGVCDGLLLYLVGEGTVSEEALTQPFPIVCMGPRRQLNSCDQVLADNESDARNATELLIGKGSSRLALLGAQEAFSPDNLDAVRGETRGWERVGGMLAALAAHDMTLNERLIGVTGNEWTIGNGNRVMTQLIEGGAPFDGVVALSDQLAIGALFALDKAGFAVPKDVQVIGFDNFYESAYTRPPLTTVDSNLDWIAASAVDLLARRMHETGTPAPAMRFQRESRIVLRGTTR</sequence>
<dbReference type="CDD" id="cd06267">
    <property type="entry name" value="PBP1_LacI_sugar_binding-like"/>
    <property type="match status" value="1"/>
</dbReference>
<dbReference type="Pfam" id="PF13377">
    <property type="entry name" value="Peripla_BP_3"/>
    <property type="match status" value="1"/>
</dbReference>
<evidence type="ECO:0000259" key="4">
    <source>
        <dbReference type="Pfam" id="PF13377"/>
    </source>
</evidence>
<protein>
    <submittedName>
        <fullName evidence="5">LacI family transcriptional regulator</fullName>
    </submittedName>
</protein>
<keyword evidence="3" id="KW-0804">Transcription</keyword>
<dbReference type="PANTHER" id="PTHR30146:SF109">
    <property type="entry name" value="HTH-TYPE TRANSCRIPTIONAL REGULATOR GALS"/>
    <property type="match status" value="1"/>
</dbReference>
<keyword evidence="1" id="KW-0805">Transcription regulation</keyword>
<dbReference type="PANTHER" id="PTHR30146">
    <property type="entry name" value="LACI-RELATED TRANSCRIPTIONAL REPRESSOR"/>
    <property type="match status" value="1"/>
</dbReference>
<organism evidence="5 6">
    <name type="scientific">Bifidobacterium oedipodis</name>
    <dbReference type="NCBI Taxonomy" id="2675322"/>
    <lineage>
        <taxon>Bacteria</taxon>
        <taxon>Bacillati</taxon>
        <taxon>Actinomycetota</taxon>
        <taxon>Actinomycetes</taxon>
        <taxon>Bifidobacteriales</taxon>
        <taxon>Bifidobacteriaceae</taxon>
        <taxon>Bifidobacterium</taxon>
    </lineage>
</organism>
<name>A0A7Y0HSJ2_9BIFI</name>
<evidence type="ECO:0000256" key="1">
    <source>
        <dbReference type="ARBA" id="ARBA00023015"/>
    </source>
</evidence>
<dbReference type="RefSeq" id="WP_169171120.1">
    <property type="nucleotide sequence ID" value="NZ_JAAIII010000001.1"/>
</dbReference>
<dbReference type="GO" id="GO:0003700">
    <property type="term" value="F:DNA-binding transcription factor activity"/>
    <property type="evidence" value="ECO:0007669"/>
    <property type="project" value="TreeGrafter"/>
</dbReference>
<dbReference type="Gene3D" id="3.40.50.2300">
    <property type="match status" value="2"/>
</dbReference>
<evidence type="ECO:0000313" key="5">
    <source>
        <dbReference type="EMBL" id="NMM93062.1"/>
    </source>
</evidence>
<proteinExistence type="predicted"/>
<comment type="caution">
    <text evidence="5">The sequence shown here is derived from an EMBL/GenBank/DDBJ whole genome shotgun (WGS) entry which is preliminary data.</text>
</comment>
<evidence type="ECO:0000256" key="2">
    <source>
        <dbReference type="ARBA" id="ARBA00023125"/>
    </source>
</evidence>
<dbReference type="EMBL" id="JAAIII010000001">
    <property type="protein sequence ID" value="NMM93062.1"/>
    <property type="molecule type" value="Genomic_DNA"/>
</dbReference>
<dbReference type="InterPro" id="IPR046335">
    <property type="entry name" value="LacI/GalR-like_sensor"/>
</dbReference>
<accession>A0A7Y0HSJ2</accession>
<dbReference type="SUPFAM" id="SSF53822">
    <property type="entry name" value="Periplasmic binding protein-like I"/>
    <property type="match status" value="1"/>
</dbReference>
<dbReference type="GO" id="GO:0000976">
    <property type="term" value="F:transcription cis-regulatory region binding"/>
    <property type="evidence" value="ECO:0007669"/>
    <property type="project" value="TreeGrafter"/>
</dbReference>
<keyword evidence="2" id="KW-0238">DNA-binding</keyword>